<evidence type="ECO:0000313" key="2">
    <source>
        <dbReference type="EMBL" id="QKS50883.1"/>
    </source>
</evidence>
<dbReference type="AlphaFoldDB" id="A0A6N1AHD7"/>
<dbReference type="Proteomes" id="UP000509702">
    <property type="component" value="Chromosome"/>
</dbReference>
<dbReference type="RefSeq" id="WP_149200772.1">
    <property type="nucleotide sequence ID" value="NZ_BSOV01000014.1"/>
</dbReference>
<gene>
    <name evidence="2" type="ORF">HUE56_10115</name>
</gene>
<name>A0A6N1AHD7_9PROT</name>
<dbReference type="EMBL" id="CP054619">
    <property type="protein sequence ID" value="QKS50883.1"/>
    <property type="molecule type" value="Genomic_DNA"/>
</dbReference>
<proteinExistence type="predicted"/>
<organism evidence="2 3">
    <name type="scientific">Azospirillum oryzae</name>
    <dbReference type="NCBI Taxonomy" id="286727"/>
    <lineage>
        <taxon>Bacteria</taxon>
        <taxon>Pseudomonadati</taxon>
        <taxon>Pseudomonadota</taxon>
        <taxon>Alphaproteobacteria</taxon>
        <taxon>Rhodospirillales</taxon>
        <taxon>Azospirillaceae</taxon>
        <taxon>Azospirillum</taxon>
    </lineage>
</organism>
<protein>
    <submittedName>
        <fullName evidence="2">Uncharacterized protein</fullName>
    </submittedName>
</protein>
<evidence type="ECO:0000313" key="3">
    <source>
        <dbReference type="Proteomes" id="UP000509702"/>
    </source>
</evidence>
<reference evidence="2 3" key="1">
    <citation type="submission" date="2020-06" db="EMBL/GenBank/DDBJ databases">
        <title>Complete genome of Azosprillum oryzae KACC14407.</title>
        <authorList>
            <person name="Kim M."/>
            <person name="Park Y.-J."/>
            <person name="Shin J.-H."/>
        </authorList>
    </citation>
    <scope>NUCLEOTIDE SEQUENCE [LARGE SCALE GENOMIC DNA]</scope>
    <source>
        <strain evidence="2 3">KACC 14407</strain>
    </source>
</reference>
<sequence>MPDGPRRRKEQQEDKKKNKKNGQQEENNERDEKPTVSLNDQPRGRFDTTGRRTKNKNAARGHAQPGEHFSGP</sequence>
<accession>A0A6N1AHD7</accession>
<dbReference type="KEGG" id="aoz:HUE56_10115"/>
<evidence type="ECO:0000256" key="1">
    <source>
        <dbReference type="SAM" id="MobiDB-lite"/>
    </source>
</evidence>
<keyword evidence="3" id="KW-1185">Reference proteome</keyword>
<feature type="region of interest" description="Disordered" evidence="1">
    <location>
        <begin position="1"/>
        <end position="72"/>
    </location>
</feature>